<keyword evidence="2" id="KW-0812">Transmembrane</keyword>
<feature type="non-terminal residue" evidence="3">
    <location>
        <position position="1"/>
    </location>
</feature>
<feature type="transmembrane region" description="Helical" evidence="2">
    <location>
        <begin position="6"/>
        <end position="29"/>
    </location>
</feature>
<reference evidence="3" key="1">
    <citation type="submission" date="2023-10" db="EMBL/GenBank/DDBJ databases">
        <title>Genome assembly of Pristionchus species.</title>
        <authorList>
            <person name="Yoshida K."/>
            <person name="Sommer R.J."/>
        </authorList>
    </citation>
    <scope>NUCLEOTIDE SEQUENCE</scope>
    <source>
        <strain evidence="3">RS5133</strain>
    </source>
</reference>
<sequence>LPPLQVVISISVMAIALILLVLVLAYIGYRVYSSPTQAKADMDDPNYQTLRISDTVVFEEKNKSGAKSSKSNTKSSKKKN</sequence>
<accession>A0AAV5WAU0</accession>
<keyword evidence="2" id="KW-1133">Transmembrane helix</keyword>
<proteinExistence type="predicted"/>
<keyword evidence="2" id="KW-0472">Membrane</keyword>
<evidence type="ECO:0000313" key="3">
    <source>
        <dbReference type="EMBL" id="GMT29021.1"/>
    </source>
</evidence>
<evidence type="ECO:0000313" key="4">
    <source>
        <dbReference type="Proteomes" id="UP001432322"/>
    </source>
</evidence>
<organism evidence="3 4">
    <name type="scientific">Pristionchus fissidentatus</name>
    <dbReference type="NCBI Taxonomy" id="1538716"/>
    <lineage>
        <taxon>Eukaryota</taxon>
        <taxon>Metazoa</taxon>
        <taxon>Ecdysozoa</taxon>
        <taxon>Nematoda</taxon>
        <taxon>Chromadorea</taxon>
        <taxon>Rhabditida</taxon>
        <taxon>Rhabditina</taxon>
        <taxon>Diplogasteromorpha</taxon>
        <taxon>Diplogasteroidea</taxon>
        <taxon>Neodiplogasteridae</taxon>
        <taxon>Pristionchus</taxon>
    </lineage>
</organism>
<feature type="region of interest" description="Disordered" evidence="1">
    <location>
        <begin position="61"/>
        <end position="80"/>
    </location>
</feature>
<gene>
    <name evidence="3" type="ORF">PFISCL1PPCAC_20318</name>
</gene>
<feature type="compositionally biased region" description="Low complexity" evidence="1">
    <location>
        <begin position="65"/>
        <end position="74"/>
    </location>
</feature>
<protein>
    <submittedName>
        <fullName evidence="3">Uncharacterized protein</fullName>
    </submittedName>
</protein>
<evidence type="ECO:0000256" key="1">
    <source>
        <dbReference type="SAM" id="MobiDB-lite"/>
    </source>
</evidence>
<dbReference type="EMBL" id="BTSY01000005">
    <property type="protein sequence ID" value="GMT29021.1"/>
    <property type="molecule type" value="Genomic_DNA"/>
</dbReference>
<dbReference type="Proteomes" id="UP001432322">
    <property type="component" value="Unassembled WGS sequence"/>
</dbReference>
<keyword evidence="4" id="KW-1185">Reference proteome</keyword>
<evidence type="ECO:0000256" key="2">
    <source>
        <dbReference type="SAM" id="Phobius"/>
    </source>
</evidence>
<dbReference type="AlphaFoldDB" id="A0AAV5WAU0"/>
<name>A0AAV5WAU0_9BILA</name>
<comment type="caution">
    <text evidence="3">The sequence shown here is derived from an EMBL/GenBank/DDBJ whole genome shotgun (WGS) entry which is preliminary data.</text>
</comment>